<feature type="transmembrane region" description="Helical" evidence="5">
    <location>
        <begin position="117"/>
        <end position="141"/>
    </location>
</feature>
<feature type="transmembrane region" description="Helical" evidence="5">
    <location>
        <begin position="236"/>
        <end position="259"/>
    </location>
</feature>
<comment type="subcellular location">
    <subcellularLocation>
        <location evidence="1">Membrane</location>
        <topology evidence="1">Multi-pass membrane protein</topology>
    </subcellularLocation>
</comment>
<dbReference type="Proteomes" id="UP000254937">
    <property type="component" value="Unassembled WGS sequence"/>
</dbReference>
<feature type="transmembrane region" description="Helical" evidence="5">
    <location>
        <begin position="161"/>
        <end position="179"/>
    </location>
</feature>
<evidence type="ECO:0000256" key="5">
    <source>
        <dbReference type="SAM" id="Phobius"/>
    </source>
</evidence>
<evidence type="ECO:0000313" key="7">
    <source>
        <dbReference type="Proteomes" id="UP000254937"/>
    </source>
</evidence>
<feature type="transmembrane region" description="Helical" evidence="5">
    <location>
        <begin position="6"/>
        <end position="23"/>
    </location>
</feature>
<dbReference type="GO" id="GO:0016020">
    <property type="term" value="C:membrane"/>
    <property type="evidence" value="ECO:0007669"/>
    <property type="project" value="UniProtKB-SubCell"/>
</dbReference>
<name>A0A370PWU7_ASPPH</name>
<keyword evidence="7" id="KW-1185">Reference proteome</keyword>
<evidence type="ECO:0000256" key="2">
    <source>
        <dbReference type="ARBA" id="ARBA00022692"/>
    </source>
</evidence>
<protein>
    <submittedName>
        <fullName evidence="6">Uncharacterized protein</fullName>
    </submittedName>
</protein>
<gene>
    <name evidence="6" type="ORF">M752DRAFT_323196</name>
</gene>
<feature type="transmembrane region" description="Helical" evidence="5">
    <location>
        <begin position="81"/>
        <end position="105"/>
    </location>
</feature>
<dbReference type="EMBL" id="KZ851845">
    <property type="protein sequence ID" value="RDK46666.1"/>
    <property type="molecule type" value="Genomic_DNA"/>
</dbReference>
<evidence type="ECO:0000256" key="3">
    <source>
        <dbReference type="ARBA" id="ARBA00022989"/>
    </source>
</evidence>
<keyword evidence="3 5" id="KW-1133">Transmembrane helix</keyword>
<feature type="transmembrane region" description="Helical" evidence="5">
    <location>
        <begin position="199"/>
        <end position="216"/>
    </location>
</feature>
<feature type="transmembrane region" description="Helical" evidence="5">
    <location>
        <begin position="35"/>
        <end position="61"/>
    </location>
</feature>
<dbReference type="Pfam" id="PF04193">
    <property type="entry name" value="PQ-loop"/>
    <property type="match status" value="1"/>
</dbReference>
<evidence type="ECO:0000256" key="4">
    <source>
        <dbReference type="ARBA" id="ARBA00023136"/>
    </source>
</evidence>
<dbReference type="AlphaFoldDB" id="A0A370PWU7"/>
<organism evidence="6 7">
    <name type="scientific">Aspergillus phoenicis ATCC 13157</name>
    <dbReference type="NCBI Taxonomy" id="1353007"/>
    <lineage>
        <taxon>Eukaryota</taxon>
        <taxon>Fungi</taxon>
        <taxon>Dikarya</taxon>
        <taxon>Ascomycota</taxon>
        <taxon>Pezizomycotina</taxon>
        <taxon>Eurotiomycetes</taxon>
        <taxon>Eurotiomycetidae</taxon>
        <taxon>Eurotiales</taxon>
        <taxon>Aspergillaceae</taxon>
        <taxon>Aspergillus</taxon>
    </lineage>
</organism>
<proteinExistence type="predicted"/>
<keyword evidence="2 5" id="KW-0812">Transmembrane</keyword>
<dbReference type="InterPro" id="IPR006603">
    <property type="entry name" value="PQ-loop_rpt"/>
</dbReference>
<evidence type="ECO:0000313" key="6">
    <source>
        <dbReference type="EMBL" id="RDK46666.1"/>
    </source>
</evidence>
<keyword evidence="4 5" id="KW-0472">Membrane</keyword>
<accession>A0A370PWU7</accession>
<sequence>MNLDIVPNWIRIILLILSIASFLPQLQRKWRTKQFTGLSLSYVLCNLMSATEQFTLLFFLLVNQTENVDVIHKTTGDWINLAQLSAVWILWLLIITRFSLGLYYPSDQHSRGRKVSALLLYVVHSLISVVPIVADAIDYYLISAGEDVAYRNFGLDIFGGYHYGFIHLAMTLVGIYAWFPQNDELRCQTQLHSLGQTGLAAQAVIFAFVAISWTMRTNSYDSNLSNLPFWAPMPGWFIYVWLAAVDNMIFSCVQTRLYLRVRHREQSSTDQETQPLLSERASQSEE</sequence>
<evidence type="ECO:0000256" key="1">
    <source>
        <dbReference type="ARBA" id="ARBA00004141"/>
    </source>
</evidence>
<reference evidence="6 7" key="1">
    <citation type="submission" date="2018-07" db="EMBL/GenBank/DDBJ databases">
        <title>Section-level genome sequencing of Aspergillus section Nigri to investigate inter- and intra-species variation.</title>
        <authorList>
            <consortium name="DOE Joint Genome Institute"/>
            <person name="Vesth T.C."/>
            <person name="Nybo J.L."/>
            <person name="Theobald S."/>
            <person name="Frisvad J.C."/>
            <person name="Larsen T.O."/>
            <person name="Nielsen K.F."/>
            <person name="Hoof J.B."/>
            <person name="Brandl J."/>
            <person name="Salamov A."/>
            <person name="Riley R."/>
            <person name="Gladden J.M."/>
            <person name="Phatale P."/>
            <person name="Nielsen M.T."/>
            <person name="Lyhne E.K."/>
            <person name="Kogle M.E."/>
            <person name="Strasser K."/>
            <person name="McDonnell E."/>
            <person name="Barry K."/>
            <person name="Clum A."/>
            <person name="Chen C."/>
            <person name="Nolan M."/>
            <person name="Sandor L."/>
            <person name="Kuo A."/>
            <person name="Lipzen A."/>
            <person name="Hainaut M."/>
            <person name="Drula E."/>
            <person name="Tsang A."/>
            <person name="Magnuson J.K."/>
            <person name="Henrissat B."/>
            <person name="Wiebenga A."/>
            <person name="Simmons B.A."/>
            <person name="Makela M.R."/>
            <person name="De vries R.P."/>
            <person name="Grigoriev I.V."/>
            <person name="Mortensen U.H."/>
            <person name="Baker S.E."/>
            <person name="Andersen M.R."/>
        </authorList>
    </citation>
    <scope>NUCLEOTIDE SEQUENCE [LARGE SCALE GENOMIC DNA]</scope>
    <source>
        <strain evidence="6 7">ATCC 13157</strain>
    </source>
</reference>